<evidence type="ECO:0000313" key="2">
    <source>
        <dbReference type="EMBL" id="OXA55556.1"/>
    </source>
</evidence>
<feature type="region of interest" description="Disordered" evidence="1">
    <location>
        <begin position="119"/>
        <end position="152"/>
    </location>
</feature>
<dbReference type="AlphaFoldDB" id="A0A226EFV5"/>
<accession>A0A226EFV5</accession>
<sequence length="522" mass="59611">MPKRVPPVKSMDKVGSGPLDTFVQKRPRSSTLGFDQSEQHEKENAAPRVVLTADNLIVALLLNLNNSFVDSSAREEDQSLRQASPKPCTSSSMMTAVQSAVEENGLDDSGVVDLTFSDDEETGQEEEAGTLENTEEVSPQPDPSRGIPVPHYRHGDLSDNVYEQFHREVLLDWLDEVMKMKVPVSNDTKRLELEEAANWGQQRRKGKLLVQFDTKIPGSKVKGYYVIRSGARNSLVSYYKKVMKDGISQSRRLRTMEYRDSNHPLHETIKHSNSSSKDKRPPLDIVYIATLFAKEHLNMSLIEIMKKEFGPVLEGETLLRLLYYIGIFAGTTGYFSMRDTHFTKTLDPSHIYLRTIGSLNPLACMENKVILCDSAATKQCLEGFLMAYARKTNEVVGYERYIDTDTASPHFEYIKKAIKYAEDEIPLFRIVEKGDRSHPPLWATMEEATTLPYTITEEELILRFDPDRPEVKRHYKSFQDLAHLISEVGDPPESYFYTNQKSRKEFKEEFDKIKAAREEKQD</sequence>
<proteinExistence type="predicted"/>
<comment type="caution">
    <text evidence="2">The sequence shown here is derived from an EMBL/GenBank/DDBJ whole genome shotgun (WGS) entry which is preliminary data.</text>
</comment>
<dbReference type="Proteomes" id="UP000198287">
    <property type="component" value="Unassembled WGS sequence"/>
</dbReference>
<evidence type="ECO:0000313" key="3">
    <source>
        <dbReference type="Proteomes" id="UP000198287"/>
    </source>
</evidence>
<evidence type="ECO:0000256" key="1">
    <source>
        <dbReference type="SAM" id="MobiDB-lite"/>
    </source>
</evidence>
<organism evidence="2 3">
    <name type="scientific">Folsomia candida</name>
    <name type="common">Springtail</name>
    <dbReference type="NCBI Taxonomy" id="158441"/>
    <lineage>
        <taxon>Eukaryota</taxon>
        <taxon>Metazoa</taxon>
        <taxon>Ecdysozoa</taxon>
        <taxon>Arthropoda</taxon>
        <taxon>Hexapoda</taxon>
        <taxon>Collembola</taxon>
        <taxon>Entomobryomorpha</taxon>
        <taxon>Isotomoidea</taxon>
        <taxon>Isotomidae</taxon>
        <taxon>Proisotominae</taxon>
        <taxon>Folsomia</taxon>
    </lineage>
</organism>
<keyword evidence="3" id="KW-1185">Reference proteome</keyword>
<protein>
    <submittedName>
        <fullName evidence="2">Uncharacterized protein</fullName>
    </submittedName>
</protein>
<name>A0A226EFV5_FOLCA</name>
<gene>
    <name evidence="2" type="ORF">Fcan01_09985</name>
</gene>
<dbReference type="EMBL" id="LNIX01000004">
    <property type="protein sequence ID" value="OXA55556.1"/>
    <property type="molecule type" value="Genomic_DNA"/>
</dbReference>
<feature type="compositionally biased region" description="Acidic residues" evidence="1">
    <location>
        <begin position="119"/>
        <end position="135"/>
    </location>
</feature>
<feature type="region of interest" description="Disordered" evidence="1">
    <location>
        <begin position="1"/>
        <end position="46"/>
    </location>
</feature>
<reference evidence="2 3" key="1">
    <citation type="submission" date="2015-12" db="EMBL/GenBank/DDBJ databases">
        <title>The genome of Folsomia candida.</title>
        <authorList>
            <person name="Faddeeva A."/>
            <person name="Derks M.F."/>
            <person name="Anvar Y."/>
            <person name="Smit S."/>
            <person name="Van Straalen N."/>
            <person name="Roelofs D."/>
        </authorList>
    </citation>
    <scope>NUCLEOTIDE SEQUENCE [LARGE SCALE GENOMIC DNA]</scope>
    <source>
        <strain evidence="2 3">VU population</strain>
        <tissue evidence="2">Whole body</tissue>
    </source>
</reference>